<reference evidence="1" key="1">
    <citation type="submission" date="2021-05" db="EMBL/GenBank/DDBJ databases">
        <authorList>
            <person name="Scholz U."/>
            <person name="Mascher M."/>
            <person name="Fiebig A."/>
        </authorList>
    </citation>
    <scope>NUCLEOTIDE SEQUENCE [LARGE SCALE GENOMIC DNA]</scope>
</reference>
<name>A0ACD6A5X8_AVESA</name>
<dbReference type="Proteomes" id="UP001732700">
    <property type="component" value="Chromosome 7C"/>
</dbReference>
<protein>
    <submittedName>
        <fullName evidence="1">Uncharacterized protein</fullName>
    </submittedName>
</protein>
<proteinExistence type="predicted"/>
<reference evidence="1" key="2">
    <citation type="submission" date="2025-09" db="UniProtKB">
        <authorList>
            <consortium name="EnsemblPlants"/>
        </authorList>
    </citation>
    <scope>IDENTIFICATION</scope>
</reference>
<keyword evidence="2" id="KW-1185">Reference proteome</keyword>
<sequence>MPLGKDIVSSTATGRDRISALPDDTIHHVLGFLSADQAVRTSLLAREWRHHWKYLHSLRITLPSPSVLETVEELNSLMRGLLLDQCAHLNVCSISDDYGDWELDDEEVDRWIRHAVCARHARVLTVNLGCQVSGEPLISRYLLILKLYNVVVEDTILDFKSCTSLEYLEIAYCEIYATKISSQSVKRMRIIESYFLRMDLRCRISAPNTVSLLLDDVRGTNPLFQSMPLLQTAFLRLDYHHASACNRSDYLASCGMCEECTAKGGCMLLGCLSTAAHLELIAPMAKFTDLRCCPTFRKLKTLMLDDWCMSADLRALICILQHCPILEKLTVQLYVGYEHLMVSEESSHAVMQFSTIPKHLCVVEIKYLEVDERVNKILKIFGTFDIKVNINQARSTCSSYNFLFQF</sequence>
<dbReference type="EnsemblPlants" id="AVESA.00010b.r2.7CG0687310.1">
    <property type="protein sequence ID" value="AVESA.00010b.r2.7CG0687310.1.CDS"/>
    <property type="gene ID" value="AVESA.00010b.r2.7CG0687310"/>
</dbReference>
<evidence type="ECO:0000313" key="2">
    <source>
        <dbReference type="Proteomes" id="UP001732700"/>
    </source>
</evidence>
<accession>A0ACD6A5X8</accession>
<organism evidence="1 2">
    <name type="scientific">Avena sativa</name>
    <name type="common">Oat</name>
    <dbReference type="NCBI Taxonomy" id="4498"/>
    <lineage>
        <taxon>Eukaryota</taxon>
        <taxon>Viridiplantae</taxon>
        <taxon>Streptophyta</taxon>
        <taxon>Embryophyta</taxon>
        <taxon>Tracheophyta</taxon>
        <taxon>Spermatophyta</taxon>
        <taxon>Magnoliopsida</taxon>
        <taxon>Liliopsida</taxon>
        <taxon>Poales</taxon>
        <taxon>Poaceae</taxon>
        <taxon>BOP clade</taxon>
        <taxon>Pooideae</taxon>
        <taxon>Poodae</taxon>
        <taxon>Poeae</taxon>
        <taxon>Poeae Chloroplast Group 1 (Aveneae type)</taxon>
        <taxon>Aveninae</taxon>
        <taxon>Avena</taxon>
    </lineage>
</organism>
<evidence type="ECO:0000313" key="1">
    <source>
        <dbReference type="EnsemblPlants" id="AVESA.00010b.r2.7CG0687310.1.CDS"/>
    </source>
</evidence>